<protein>
    <recommendedName>
        <fullName evidence="2">Peptide deformylase</fullName>
        <shortName evidence="2">PDF</shortName>
        <ecNumber evidence="2">3.5.1.88</ecNumber>
    </recommendedName>
    <alternativeName>
        <fullName evidence="2">Polypeptide deformylase</fullName>
    </alternativeName>
</protein>
<evidence type="ECO:0000256" key="1">
    <source>
        <dbReference type="ARBA" id="ARBA00010759"/>
    </source>
</evidence>
<dbReference type="SUPFAM" id="SSF56420">
    <property type="entry name" value="Peptide deformylase"/>
    <property type="match status" value="1"/>
</dbReference>
<organism evidence="3 4">
    <name type="scientific">Tissierella creatinophila DSM 6911</name>
    <dbReference type="NCBI Taxonomy" id="1123403"/>
    <lineage>
        <taxon>Bacteria</taxon>
        <taxon>Bacillati</taxon>
        <taxon>Bacillota</taxon>
        <taxon>Tissierellia</taxon>
        <taxon>Tissierellales</taxon>
        <taxon>Tissierellaceae</taxon>
        <taxon>Tissierella</taxon>
    </lineage>
</organism>
<comment type="catalytic activity">
    <reaction evidence="2">
        <text>N-terminal N-formyl-L-methionyl-[peptide] + H2O = N-terminal L-methionyl-[peptide] + formate</text>
        <dbReference type="Rhea" id="RHEA:24420"/>
        <dbReference type="Rhea" id="RHEA-COMP:10639"/>
        <dbReference type="Rhea" id="RHEA-COMP:10640"/>
        <dbReference type="ChEBI" id="CHEBI:15377"/>
        <dbReference type="ChEBI" id="CHEBI:15740"/>
        <dbReference type="ChEBI" id="CHEBI:49298"/>
        <dbReference type="ChEBI" id="CHEBI:64731"/>
        <dbReference type="EC" id="3.5.1.88"/>
    </reaction>
</comment>
<dbReference type="PIRSF" id="PIRSF004749">
    <property type="entry name" value="Pep_def"/>
    <property type="match status" value="1"/>
</dbReference>
<comment type="cofactor">
    <cofactor evidence="2">
        <name>Fe(2+)</name>
        <dbReference type="ChEBI" id="CHEBI:29033"/>
    </cofactor>
    <text evidence="2">Binds 1 Fe(2+) ion.</text>
</comment>
<dbReference type="Proteomes" id="UP000186112">
    <property type="component" value="Unassembled WGS sequence"/>
</dbReference>
<keyword evidence="2" id="KW-0479">Metal-binding</keyword>
<dbReference type="PRINTS" id="PR01576">
    <property type="entry name" value="PDEFORMYLASE"/>
</dbReference>
<dbReference type="AlphaFoldDB" id="A0A1U7M320"/>
<dbReference type="PANTHER" id="PTHR10458:SF22">
    <property type="entry name" value="PEPTIDE DEFORMYLASE"/>
    <property type="match status" value="1"/>
</dbReference>
<dbReference type="PANTHER" id="PTHR10458">
    <property type="entry name" value="PEPTIDE DEFORMYLASE"/>
    <property type="match status" value="1"/>
</dbReference>
<dbReference type="Pfam" id="PF01327">
    <property type="entry name" value="Pep_deformylase"/>
    <property type="match status" value="1"/>
</dbReference>
<dbReference type="Gene3D" id="3.90.45.10">
    <property type="entry name" value="Peptide deformylase"/>
    <property type="match status" value="1"/>
</dbReference>
<dbReference type="HAMAP" id="MF_00163">
    <property type="entry name" value="Pep_deformylase"/>
    <property type="match status" value="1"/>
</dbReference>
<dbReference type="GO" id="GO:0046872">
    <property type="term" value="F:metal ion binding"/>
    <property type="evidence" value="ECO:0007669"/>
    <property type="project" value="UniProtKB-KW"/>
</dbReference>
<dbReference type="InterPro" id="IPR036821">
    <property type="entry name" value="Peptide_deformylase_sf"/>
</dbReference>
<gene>
    <name evidence="2 3" type="primary">def</name>
    <name evidence="3" type="ORF">TICRE_23070</name>
</gene>
<dbReference type="RefSeq" id="WP_075728195.1">
    <property type="nucleotide sequence ID" value="NZ_LTDM01000064.1"/>
</dbReference>
<dbReference type="GO" id="GO:0042586">
    <property type="term" value="F:peptide deformylase activity"/>
    <property type="evidence" value="ECO:0007669"/>
    <property type="project" value="UniProtKB-UniRule"/>
</dbReference>
<evidence type="ECO:0000313" key="3">
    <source>
        <dbReference type="EMBL" id="OLS01707.1"/>
    </source>
</evidence>
<feature type="active site" evidence="2">
    <location>
        <position position="131"/>
    </location>
</feature>
<keyword evidence="2" id="KW-0648">Protein biosynthesis</keyword>
<evidence type="ECO:0000313" key="4">
    <source>
        <dbReference type="Proteomes" id="UP000186112"/>
    </source>
</evidence>
<dbReference type="GO" id="GO:0006412">
    <property type="term" value="P:translation"/>
    <property type="evidence" value="ECO:0007669"/>
    <property type="project" value="UniProtKB-UniRule"/>
</dbReference>
<proteinExistence type="inferred from homology"/>
<dbReference type="EMBL" id="LTDM01000064">
    <property type="protein sequence ID" value="OLS01707.1"/>
    <property type="molecule type" value="Genomic_DNA"/>
</dbReference>
<evidence type="ECO:0000256" key="2">
    <source>
        <dbReference type="HAMAP-Rule" id="MF_00163"/>
    </source>
</evidence>
<dbReference type="OrthoDB" id="9784988at2"/>
<sequence>MALRIIKLDGDPVLRKKSKKIDKVTDRIQTLLDDMVETMVDANGIGLAAPQVGILRRAVVIDIGEGVIKMLNPEILEIDGTIVDVEGCLSIPNLSGTVERPEKVKVKYLDENGEERLLEATELLARAICHEVDHLNGILFTDKVIEYIDLQEEEDIDE</sequence>
<comment type="function">
    <text evidence="2">Removes the formyl group from the N-terminal Met of newly synthesized proteins. Requires at least a dipeptide for an efficient rate of reaction. N-terminal L-methionine is a prerequisite for activity but the enzyme has broad specificity at other positions.</text>
</comment>
<dbReference type="CDD" id="cd00487">
    <property type="entry name" value="Pep_deformylase"/>
    <property type="match status" value="1"/>
</dbReference>
<dbReference type="NCBIfam" id="TIGR00079">
    <property type="entry name" value="pept_deformyl"/>
    <property type="match status" value="1"/>
</dbReference>
<feature type="binding site" evidence="2">
    <location>
        <position position="134"/>
    </location>
    <ligand>
        <name>Fe cation</name>
        <dbReference type="ChEBI" id="CHEBI:24875"/>
    </ligand>
</feature>
<feature type="binding site" evidence="2">
    <location>
        <position position="130"/>
    </location>
    <ligand>
        <name>Fe cation</name>
        <dbReference type="ChEBI" id="CHEBI:24875"/>
    </ligand>
</feature>
<name>A0A1U7M320_TISCR</name>
<keyword evidence="4" id="KW-1185">Reference proteome</keyword>
<feature type="binding site" evidence="2">
    <location>
        <position position="88"/>
    </location>
    <ligand>
        <name>Fe cation</name>
        <dbReference type="ChEBI" id="CHEBI:24875"/>
    </ligand>
</feature>
<accession>A0A1U7M320</accession>
<keyword evidence="2" id="KW-0408">Iron</keyword>
<keyword evidence="2 3" id="KW-0378">Hydrolase</keyword>
<dbReference type="EC" id="3.5.1.88" evidence="2"/>
<reference evidence="3 4" key="1">
    <citation type="submission" date="2016-02" db="EMBL/GenBank/DDBJ databases">
        <title>Genome sequence of Tissierella creatinophila DSM 6911.</title>
        <authorList>
            <person name="Poehlein A."/>
            <person name="Daniel R."/>
        </authorList>
    </citation>
    <scope>NUCLEOTIDE SEQUENCE [LARGE SCALE GENOMIC DNA]</scope>
    <source>
        <strain evidence="3 4">DSM 6911</strain>
    </source>
</reference>
<comment type="similarity">
    <text evidence="1 2">Belongs to the polypeptide deformylase family.</text>
</comment>
<comment type="caution">
    <text evidence="3">The sequence shown here is derived from an EMBL/GenBank/DDBJ whole genome shotgun (WGS) entry which is preliminary data.</text>
</comment>
<dbReference type="InterPro" id="IPR023635">
    <property type="entry name" value="Peptide_deformylase"/>
</dbReference>
<dbReference type="NCBIfam" id="NF001159">
    <property type="entry name" value="PRK00150.1-3"/>
    <property type="match status" value="1"/>
</dbReference>